<dbReference type="SMART" id="SM00342">
    <property type="entry name" value="HTH_ARAC"/>
    <property type="match status" value="1"/>
</dbReference>
<evidence type="ECO:0000256" key="2">
    <source>
        <dbReference type="ARBA" id="ARBA00023125"/>
    </source>
</evidence>
<dbReference type="PROSITE" id="PS01124">
    <property type="entry name" value="HTH_ARAC_FAMILY_2"/>
    <property type="match status" value="1"/>
</dbReference>
<evidence type="ECO:0000313" key="5">
    <source>
        <dbReference type="EMBL" id="GAA5084539.1"/>
    </source>
</evidence>
<dbReference type="InterPro" id="IPR050204">
    <property type="entry name" value="AraC_XylS_family_regulators"/>
</dbReference>
<dbReference type="InterPro" id="IPR018060">
    <property type="entry name" value="HTH_AraC"/>
</dbReference>
<dbReference type="PANTHER" id="PTHR46796:SF13">
    <property type="entry name" value="HTH-TYPE TRANSCRIPTIONAL ACTIVATOR RHAS"/>
    <property type="match status" value="1"/>
</dbReference>
<comment type="caution">
    <text evidence="5">The sequence shown here is derived from an EMBL/GenBank/DDBJ whole genome shotgun (WGS) entry which is preliminary data.</text>
</comment>
<dbReference type="EMBL" id="BAABHX010000001">
    <property type="protein sequence ID" value="GAA5084539.1"/>
    <property type="molecule type" value="Genomic_DNA"/>
</dbReference>
<dbReference type="Pfam" id="PF12833">
    <property type="entry name" value="HTH_18"/>
    <property type="match status" value="1"/>
</dbReference>
<proteinExistence type="predicted"/>
<evidence type="ECO:0000313" key="6">
    <source>
        <dbReference type="Proteomes" id="UP001500353"/>
    </source>
</evidence>
<dbReference type="Proteomes" id="UP001500353">
    <property type="component" value="Unassembled WGS sequence"/>
</dbReference>
<accession>A0ABP9LTQ5</accession>
<name>A0ABP9LTQ5_9FLAO</name>
<keyword evidence="6" id="KW-1185">Reference proteome</keyword>
<keyword evidence="2" id="KW-0238">DNA-binding</keyword>
<gene>
    <name evidence="5" type="ORF">GCM10023210_04450</name>
</gene>
<dbReference type="Gene3D" id="1.10.10.60">
    <property type="entry name" value="Homeodomain-like"/>
    <property type="match status" value="1"/>
</dbReference>
<evidence type="ECO:0000259" key="4">
    <source>
        <dbReference type="PROSITE" id="PS01124"/>
    </source>
</evidence>
<evidence type="ECO:0000256" key="3">
    <source>
        <dbReference type="ARBA" id="ARBA00023163"/>
    </source>
</evidence>
<keyword evidence="3" id="KW-0804">Transcription</keyword>
<evidence type="ECO:0000256" key="1">
    <source>
        <dbReference type="ARBA" id="ARBA00023015"/>
    </source>
</evidence>
<dbReference type="PANTHER" id="PTHR46796">
    <property type="entry name" value="HTH-TYPE TRANSCRIPTIONAL ACTIVATOR RHAS-RELATED"/>
    <property type="match status" value="1"/>
</dbReference>
<feature type="domain" description="HTH araC/xylS-type" evidence="4">
    <location>
        <begin position="156"/>
        <end position="255"/>
    </location>
</feature>
<keyword evidence="1" id="KW-0805">Transcription regulation</keyword>
<sequence>MEEIFETFKPKNVLIKKYVDYYYLDIKPSNHINEFQCFPHFNNTISLYKSHLRSENGEIIFENNAKALQIFTPIRQKLLNVKQIGKVYRIVIVFHPLGIQQFFKDLNFTGYITTFNFFTQNELSQIFSTINSEILTDSLDRFLEKRFKHFENSILDRSIQYIFNNCENFSVADLSATIGISRQHLSRTFQSQLGISAKKFHEIVLFRRTVNNKLFEEPKRNFTELAHEFNYNDQSHLNKIYKNLTENSPKSFFDKGTVIGTQGTFWRLPS</sequence>
<protein>
    <recommendedName>
        <fullName evidence="4">HTH araC/xylS-type domain-containing protein</fullName>
    </recommendedName>
</protein>
<dbReference type="RefSeq" id="WP_345200028.1">
    <property type="nucleotide sequence ID" value="NZ_BAABHX010000001.1"/>
</dbReference>
<reference evidence="6" key="1">
    <citation type="journal article" date="2019" name="Int. J. Syst. Evol. Microbiol.">
        <title>The Global Catalogue of Microorganisms (GCM) 10K type strain sequencing project: providing services to taxonomists for standard genome sequencing and annotation.</title>
        <authorList>
            <consortium name="The Broad Institute Genomics Platform"/>
            <consortium name="The Broad Institute Genome Sequencing Center for Infectious Disease"/>
            <person name="Wu L."/>
            <person name="Ma J."/>
        </authorList>
    </citation>
    <scope>NUCLEOTIDE SEQUENCE [LARGE SCALE GENOMIC DNA]</scope>
    <source>
        <strain evidence="6">JCM 18019</strain>
    </source>
</reference>
<organism evidence="5 6">
    <name type="scientific">Chryseobacterium ginsengisoli</name>
    <dbReference type="NCBI Taxonomy" id="363853"/>
    <lineage>
        <taxon>Bacteria</taxon>
        <taxon>Pseudomonadati</taxon>
        <taxon>Bacteroidota</taxon>
        <taxon>Flavobacteriia</taxon>
        <taxon>Flavobacteriales</taxon>
        <taxon>Weeksellaceae</taxon>
        <taxon>Chryseobacterium group</taxon>
        <taxon>Chryseobacterium</taxon>
    </lineage>
</organism>